<dbReference type="InterPro" id="IPR011990">
    <property type="entry name" value="TPR-like_helical_dom_sf"/>
</dbReference>
<dbReference type="SUPFAM" id="SSF48452">
    <property type="entry name" value="TPR-like"/>
    <property type="match status" value="1"/>
</dbReference>
<comment type="caution">
    <text evidence="2">The sequence shown here is derived from an EMBL/GenBank/DDBJ whole genome shotgun (WGS) entry which is preliminary data.</text>
</comment>
<keyword evidence="1" id="KW-0732">Signal</keyword>
<dbReference type="InterPro" id="IPR021314">
    <property type="entry name" value="DUF2911"/>
</dbReference>
<dbReference type="Gene3D" id="1.25.40.10">
    <property type="entry name" value="Tetratricopeptide repeat domain"/>
    <property type="match status" value="1"/>
</dbReference>
<evidence type="ECO:0000313" key="3">
    <source>
        <dbReference type="Proteomes" id="UP001228581"/>
    </source>
</evidence>
<organism evidence="2 3">
    <name type="scientific">Xanthocytophaga flava</name>
    <dbReference type="NCBI Taxonomy" id="3048013"/>
    <lineage>
        <taxon>Bacteria</taxon>
        <taxon>Pseudomonadati</taxon>
        <taxon>Bacteroidota</taxon>
        <taxon>Cytophagia</taxon>
        <taxon>Cytophagales</taxon>
        <taxon>Rhodocytophagaceae</taxon>
        <taxon>Xanthocytophaga</taxon>
    </lineage>
</organism>
<evidence type="ECO:0000256" key="1">
    <source>
        <dbReference type="SAM" id="SignalP"/>
    </source>
</evidence>
<evidence type="ECO:0000313" key="2">
    <source>
        <dbReference type="EMBL" id="MDJ1491760.1"/>
    </source>
</evidence>
<gene>
    <name evidence="2" type="ORF">QNI19_02380</name>
</gene>
<dbReference type="RefSeq" id="WP_313991784.1">
    <property type="nucleotide sequence ID" value="NZ_JASJOT010000001.1"/>
</dbReference>
<feature type="chain" id="PRO_5046548505" evidence="1">
    <location>
        <begin position="24"/>
        <end position="282"/>
    </location>
</feature>
<accession>A0ABT7CDF5</accession>
<keyword evidence="3" id="KW-1185">Reference proteome</keyword>
<proteinExistence type="predicted"/>
<reference evidence="2 3" key="1">
    <citation type="submission" date="2023-05" db="EMBL/GenBank/DDBJ databases">
        <authorList>
            <person name="Zhang X."/>
        </authorList>
    </citation>
    <scope>NUCLEOTIDE SEQUENCE [LARGE SCALE GENOMIC DNA]</scope>
    <source>
        <strain evidence="2 3">DM2B3-1</strain>
    </source>
</reference>
<sequence>MRKLVFSTLVCCWIALTSIQAQIATPQPSPGASISQRVGLVDVKVDYSRPSLRGRKLFGEVREYGKIWRTGANQATKITFSDDVTLNGSKVPAGEYALLSIPTAKEWTIILSKDLKTTEQSYKQENDVVRFTAKPVSLPAKVETFTIDFSDLTTNGGNLNICWENVKTSIKIETDVDKKVMAQIKEKVIDNPTPAAGDLFAAAVYYLDNNRDLPQALTWMNKATETNPQFWQLHQKAKLQAKLKDYKGATETAKKSIELAKAASNNDYVKMNEKLLAEMPKK</sequence>
<name>A0ABT7CDF5_9BACT</name>
<dbReference type="Pfam" id="PF11138">
    <property type="entry name" value="DUF2911"/>
    <property type="match status" value="1"/>
</dbReference>
<protein>
    <submittedName>
        <fullName evidence="2">DUF2911 domain-containing protein</fullName>
    </submittedName>
</protein>
<dbReference type="Proteomes" id="UP001228581">
    <property type="component" value="Unassembled WGS sequence"/>
</dbReference>
<dbReference type="EMBL" id="JASJOT010000001">
    <property type="protein sequence ID" value="MDJ1491760.1"/>
    <property type="molecule type" value="Genomic_DNA"/>
</dbReference>
<feature type="signal peptide" evidence="1">
    <location>
        <begin position="1"/>
        <end position="23"/>
    </location>
</feature>